<keyword evidence="3" id="KW-0238">DNA-binding</keyword>
<comment type="caution">
    <text evidence="7">The sequence shown here is derived from an EMBL/GenBank/DDBJ whole genome shotgun (WGS) entry which is preliminary data.</text>
</comment>
<accession>A0ABV9KB06</accession>
<dbReference type="InterPro" id="IPR000847">
    <property type="entry name" value="LysR_HTH_N"/>
</dbReference>
<dbReference type="SUPFAM" id="SSF46785">
    <property type="entry name" value="Winged helix' DNA-binding domain"/>
    <property type="match status" value="1"/>
</dbReference>
<dbReference type="SUPFAM" id="SSF53850">
    <property type="entry name" value="Periplasmic binding protein-like II"/>
    <property type="match status" value="1"/>
</dbReference>
<dbReference type="InterPro" id="IPR036388">
    <property type="entry name" value="WH-like_DNA-bd_sf"/>
</dbReference>
<evidence type="ECO:0000313" key="7">
    <source>
        <dbReference type="EMBL" id="MFC4667151.1"/>
    </source>
</evidence>
<keyword evidence="5" id="KW-0175">Coiled coil</keyword>
<evidence type="ECO:0000256" key="1">
    <source>
        <dbReference type="ARBA" id="ARBA00009437"/>
    </source>
</evidence>
<reference evidence="8" key="1">
    <citation type="journal article" date="2019" name="Int. J. Syst. Evol. Microbiol.">
        <title>The Global Catalogue of Microorganisms (GCM) 10K type strain sequencing project: providing services to taxonomists for standard genome sequencing and annotation.</title>
        <authorList>
            <consortium name="The Broad Institute Genomics Platform"/>
            <consortium name="The Broad Institute Genome Sequencing Center for Infectious Disease"/>
            <person name="Wu L."/>
            <person name="Ma J."/>
        </authorList>
    </citation>
    <scope>NUCLEOTIDE SEQUENCE [LARGE SCALE GENOMIC DNA]</scope>
    <source>
        <strain evidence="8">CGMCC 4.7283</strain>
    </source>
</reference>
<feature type="domain" description="HTH lysR-type" evidence="6">
    <location>
        <begin position="1"/>
        <end position="58"/>
    </location>
</feature>
<keyword evidence="2" id="KW-0805">Transcription regulation</keyword>
<name>A0ABV9KB06_9RHOB</name>
<dbReference type="Pfam" id="PF00126">
    <property type="entry name" value="HTH_1"/>
    <property type="match status" value="1"/>
</dbReference>
<dbReference type="InterPro" id="IPR036390">
    <property type="entry name" value="WH_DNA-bd_sf"/>
</dbReference>
<evidence type="ECO:0000256" key="2">
    <source>
        <dbReference type="ARBA" id="ARBA00023015"/>
    </source>
</evidence>
<dbReference type="InterPro" id="IPR005119">
    <property type="entry name" value="LysR_subst-bd"/>
</dbReference>
<dbReference type="Pfam" id="PF03466">
    <property type="entry name" value="LysR_substrate"/>
    <property type="match status" value="1"/>
</dbReference>
<evidence type="ECO:0000313" key="8">
    <source>
        <dbReference type="Proteomes" id="UP001595973"/>
    </source>
</evidence>
<protein>
    <submittedName>
        <fullName evidence="7">LysR family transcriptional regulator</fullName>
    </submittedName>
</protein>
<gene>
    <name evidence="7" type="ORF">ACFO5X_01175</name>
</gene>
<dbReference type="PROSITE" id="PS50931">
    <property type="entry name" value="HTH_LYSR"/>
    <property type="match status" value="1"/>
</dbReference>
<evidence type="ECO:0000256" key="3">
    <source>
        <dbReference type="ARBA" id="ARBA00023125"/>
    </source>
</evidence>
<dbReference type="EMBL" id="JBHSGI010000002">
    <property type="protein sequence ID" value="MFC4667151.1"/>
    <property type="molecule type" value="Genomic_DNA"/>
</dbReference>
<keyword evidence="4" id="KW-0804">Transcription</keyword>
<dbReference type="PRINTS" id="PR00039">
    <property type="entry name" value="HTHLYSR"/>
</dbReference>
<feature type="coiled-coil region" evidence="5">
    <location>
        <begin position="61"/>
        <end position="88"/>
    </location>
</feature>
<dbReference type="Gene3D" id="1.10.10.10">
    <property type="entry name" value="Winged helix-like DNA-binding domain superfamily/Winged helix DNA-binding domain"/>
    <property type="match status" value="1"/>
</dbReference>
<dbReference type="PANTHER" id="PTHR30126:SF2">
    <property type="entry name" value="HTH-TYPE TRANSCRIPTIONAL REGULATOR YJIE"/>
    <property type="match status" value="1"/>
</dbReference>
<sequence>MKLEWLEDIVAIFESDSLNEAANRRYLTQPAFSRRVRSIEEYLGVELIDRSRKPARPTETLIEQEDRLRRLSSELKALVVDLRKAERQVSSRIVIASQHAITTSLLPQLIADSLGALGYKIRLRSANRSECWGMLITKEADLVLTYKAMSELAHPPEEYAEERIIAKEDLIPVGTASMRPLIADGHLPVIAYPSDVFLGKLIDTEVNPHIPPEITPEVRVETALTVAAMQLAASGVGIAWIPQSMLHTLPTRSALQSYADMLPTPRLATAATRLIGRKSAAEDRIWSELAVLEVR</sequence>
<evidence type="ECO:0000259" key="6">
    <source>
        <dbReference type="PROSITE" id="PS50931"/>
    </source>
</evidence>
<dbReference type="PANTHER" id="PTHR30126">
    <property type="entry name" value="HTH-TYPE TRANSCRIPTIONAL REGULATOR"/>
    <property type="match status" value="1"/>
</dbReference>
<organism evidence="7 8">
    <name type="scientific">Seohaeicola nanhaiensis</name>
    <dbReference type="NCBI Taxonomy" id="1387282"/>
    <lineage>
        <taxon>Bacteria</taxon>
        <taxon>Pseudomonadati</taxon>
        <taxon>Pseudomonadota</taxon>
        <taxon>Alphaproteobacteria</taxon>
        <taxon>Rhodobacterales</taxon>
        <taxon>Roseobacteraceae</taxon>
        <taxon>Seohaeicola</taxon>
    </lineage>
</organism>
<evidence type="ECO:0000256" key="5">
    <source>
        <dbReference type="SAM" id="Coils"/>
    </source>
</evidence>
<keyword evidence="8" id="KW-1185">Reference proteome</keyword>
<dbReference type="Gene3D" id="3.40.190.10">
    <property type="entry name" value="Periplasmic binding protein-like II"/>
    <property type="match status" value="2"/>
</dbReference>
<dbReference type="Proteomes" id="UP001595973">
    <property type="component" value="Unassembled WGS sequence"/>
</dbReference>
<proteinExistence type="inferred from homology"/>
<evidence type="ECO:0000256" key="4">
    <source>
        <dbReference type="ARBA" id="ARBA00023163"/>
    </source>
</evidence>
<comment type="similarity">
    <text evidence="1">Belongs to the LysR transcriptional regulatory family.</text>
</comment>
<dbReference type="RefSeq" id="WP_380715103.1">
    <property type="nucleotide sequence ID" value="NZ_JBHSGI010000002.1"/>
</dbReference>